<feature type="compositionally biased region" description="Low complexity" evidence="1">
    <location>
        <begin position="31"/>
        <end position="47"/>
    </location>
</feature>
<evidence type="ECO:0000256" key="1">
    <source>
        <dbReference type="SAM" id="MobiDB-lite"/>
    </source>
</evidence>
<dbReference type="EMBL" id="AK359969">
    <property type="protein sequence ID" value="BAJ91178.1"/>
    <property type="molecule type" value="mRNA"/>
</dbReference>
<sequence>MVLGLLPVSPAYGVVFVDSQREAHVPPAPRPAQGRGRARGPAPSRAGTWPYPPAPGRGSARLSPPASGRDRPRPSPPAAALARPRPAAARRRDDHGLPTSPCRPRVAPCLWPPIRDSRRIPRATAPHAQPRPASQANAWQCSTGEIPTRTAREKEIENLISLQVLHSNTCGFTYY</sequence>
<organism evidence="2">
    <name type="scientific">Hordeum vulgare subsp. vulgare</name>
    <name type="common">Domesticated barley</name>
    <dbReference type="NCBI Taxonomy" id="112509"/>
    <lineage>
        <taxon>Eukaryota</taxon>
        <taxon>Viridiplantae</taxon>
        <taxon>Streptophyta</taxon>
        <taxon>Embryophyta</taxon>
        <taxon>Tracheophyta</taxon>
        <taxon>Spermatophyta</taxon>
        <taxon>Magnoliopsida</taxon>
        <taxon>Liliopsida</taxon>
        <taxon>Poales</taxon>
        <taxon>Poaceae</taxon>
        <taxon>BOP clade</taxon>
        <taxon>Pooideae</taxon>
        <taxon>Triticodae</taxon>
        <taxon>Triticeae</taxon>
        <taxon>Hordeinae</taxon>
        <taxon>Hordeum</taxon>
    </lineage>
</organism>
<evidence type="ECO:0000313" key="2">
    <source>
        <dbReference type="EMBL" id="BAJ91178.1"/>
    </source>
</evidence>
<dbReference type="AlphaFoldDB" id="F2D7V7"/>
<protein>
    <submittedName>
        <fullName evidence="2">Predicted protein</fullName>
    </submittedName>
</protein>
<feature type="compositionally biased region" description="Low complexity" evidence="1">
    <location>
        <begin position="78"/>
        <end position="87"/>
    </location>
</feature>
<proteinExistence type="evidence at transcript level"/>
<feature type="region of interest" description="Disordered" evidence="1">
    <location>
        <begin position="23"/>
        <end position="108"/>
    </location>
</feature>
<reference evidence="2" key="1">
    <citation type="journal article" date="2011" name="Plant Physiol.">
        <title>Comprehensive sequence analysis of 24,783 barley full-length cDNAs derived from 12 clone libraries.</title>
        <authorList>
            <person name="Matsumoto T."/>
            <person name="Tanaka T."/>
            <person name="Sakai H."/>
            <person name="Amano N."/>
            <person name="Kanamori H."/>
            <person name="Kurita K."/>
            <person name="Kikuta A."/>
            <person name="Kamiya K."/>
            <person name="Yamamoto M."/>
            <person name="Ikawa H."/>
            <person name="Fujii N."/>
            <person name="Hori K."/>
            <person name="Itoh T."/>
            <person name="Sato K."/>
        </authorList>
    </citation>
    <scope>NUCLEOTIDE SEQUENCE</scope>
    <source>
        <tissue evidence="2">Shoot</tissue>
    </source>
</reference>
<name>F2D7V7_HORVV</name>
<accession>F2D7V7</accession>